<dbReference type="Proteomes" id="UP000298416">
    <property type="component" value="Unassembled WGS sequence"/>
</dbReference>
<dbReference type="EMBL" id="PNBA02000008">
    <property type="protein sequence ID" value="KAG6415052.1"/>
    <property type="molecule type" value="Genomic_DNA"/>
</dbReference>
<reference evidence="1" key="1">
    <citation type="submission" date="2018-01" db="EMBL/GenBank/DDBJ databases">
        <authorList>
            <person name="Mao J.F."/>
        </authorList>
    </citation>
    <scope>NUCLEOTIDE SEQUENCE</scope>
    <source>
        <strain evidence="1">Huo1</strain>
        <tissue evidence="1">Leaf</tissue>
    </source>
</reference>
<name>A0A8X8ZR76_SALSN</name>
<organism evidence="1">
    <name type="scientific">Salvia splendens</name>
    <name type="common">Scarlet sage</name>
    <dbReference type="NCBI Taxonomy" id="180675"/>
    <lineage>
        <taxon>Eukaryota</taxon>
        <taxon>Viridiplantae</taxon>
        <taxon>Streptophyta</taxon>
        <taxon>Embryophyta</taxon>
        <taxon>Tracheophyta</taxon>
        <taxon>Spermatophyta</taxon>
        <taxon>Magnoliopsida</taxon>
        <taxon>eudicotyledons</taxon>
        <taxon>Gunneridae</taxon>
        <taxon>Pentapetalae</taxon>
        <taxon>asterids</taxon>
        <taxon>lamiids</taxon>
        <taxon>Lamiales</taxon>
        <taxon>Lamiaceae</taxon>
        <taxon>Nepetoideae</taxon>
        <taxon>Mentheae</taxon>
        <taxon>Salviinae</taxon>
        <taxon>Salvia</taxon>
        <taxon>Salvia subgen. Calosphace</taxon>
        <taxon>core Calosphace</taxon>
    </lineage>
</organism>
<comment type="caution">
    <text evidence="1">The sequence shown here is derived from an EMBL/GenBank/DDBJ whole genome shotgun (WGS) entry which is preliminary data.</text>
</comment>
<gene>
    <name evidence="1" type="ORF">SASPL_122454</name>
</gene>
<evidence type="ECO:0000313" key="1">
    <source>
        <dbReference type="EMBL" id="KAG6415052.1"/>
    </source>
</evidence>
<reference evidence="1" key="2">
    <citation type="submission" date="2020-08" db="EMBL/GenBank/DDBJ databases">
        <title>Plant Genome Project.</title>
        <authorList>
            <person name="Zhang R.-G."/>
        </authorList>
    </citation>
    <scope>NUCLEOTIDE SEQUENCE</scope>
    <source>
        <strain evidence="1">Huo1</strain>
        <tissue evidence="1">Leaf</tissue>
    </source>
</reference>
<keyword evidence="2" id="KW-1185">Reference proteome</keyword>
<dbReference type="AlphaFoldDB" id="A0A8X8ZR76"/>
<evidence type="ECO:0000313" key="2">
    <source>
        <dbReference type="Proteomes" id="UP000298416"/>
    </source>
</evidence>
<accession>A0A8X8ZR76</accession>
<proteinExistence type="predicted"/>
<protein>
    <submittedName>
        <fullName evidence="1">Uncharacterized protein</fullName>
    </submittedName>
</protein>
<sequence length="170" mass="18853">MCGGMRGGGAFAGVGGGGWVRHKRKSDESSQGKLELFLIIAEKFVGALDRRLIGRHDEEGRYGHADQRRGFRICHRQESGHGFSDDPQYAHRWFFGNGARKGKFSGDKHHYSGEDLPVFSLVSSLRLSSGSDVESRYSLCLADASGKETEFHIEPELTLELMMAANYLNT</sequence>